<proteinExistence type="inferred from homology"/>
<reference evidence="5" key="1">
    <citation type="journal article" date="2015" name="Nat. Genet.">
        <title>The pineapple genome and the evolution of CAM photosynthesis.</title>
        <authorList>
            <person name="Ming R."/>
            <person name="VanBuren R."/>
            <person name="Wai C.M."/>
            <person name="Tang H."/>
            <person name="Schatz M.C."/>
            <person name="Bowers J.E."/>
            <person name="Lyons E."/>
            <person name="Wang M.L."/>
            <person name="Chen J."/>
            <person name="Biggers E."/>
            <person name="Zhang J."/>
            <person name="Huang L."/>
            <person name="Zhang L."/>
            <person name="Miao W."/>
            <person name="Zhang J."/>
            <person name="Ye Z."/>
            <person name="Miao C."/>
            <person name="Lin Z."/>
            <person name="Wang H."/>
            <person name="Zhou H."/>
            <person name="Yim W.C."/>
            <person name="Priest H.D."/>
            <person name="Zheng C."/>
            <person name="Woodhouse M."/>
            <person name="Edger P.P."/>
            <person name="Guyot R."/>
            <person name="Guo H.B."/>
            <person name="Guo H."/>
            <person name="Zheng G."/>
            <person name="Singh R."/>
            <person name="Sharma A."/>
            <person name="Min X."/>
            <person name="Zheng Y."/>
            <person name="Lee H."/>
            <person name="Gurtowski J."/>
            <person name="Sedlazeck F.J."/>
            <person name="Harkess A."/>
            <person name="McKain M.R."/>
            <person name="Liao Z."/>
            <person name="Fang J."/>
            <person name="Liu J."/>
            <person name="Zhang X."/>
            <person name="Zhang Q."/>
            <person name="Hu W."/>
            <person name="Qin Y."/>
            <person name="Wang K."/>
            <person name="Chen L.Y."/>
            <person name="Shirley N."/>
            <person name="Lin Y.R."/>
            <person name="Liu L.Y."/>
            <person name="Hernandez A.G."/>
            <person name="Wright C.L."/>
            <person name="Bulone V."/>
            <person name="Tuskan G.A."/>
            <person name="Heath K."/>
            <person name="Zee F."/>
            <person name="Moore P.H."/>
            <person name="Sunkar R."/>
            <person name="Leebens-Mack J.H."/>
            <person name="Mockler T."/>
            <person name="Bennetzen J.L."/>
            <person name="Freeling M."/>
            <person name="Sankoff D."/>
            <person name="Paterson A.H."/>
            <person name="Zhu X."/>
            <person name="Yang X."/>
            <person name="Smith J.A."/>
            <person name="Cushman J.C."/>
            <person name="Paull R.E."/>
            <person name="Yu Q."/>
        </authorList>
    </citation>
    <scope>NUCLEOTIDE SEQUENCE [LARGE SCALE GENOMIC DNA]</scope>
    <source>
        <strain evidence="5">cv. F153</strain>
    </source>
</reference>
<protein>
    <submittedName>
        <fullName evidence="6">Short-chain type dehydrogenase/reductase-like</fullName>
    </submittedName>
</protein>
<dbReference type="InterPro" id="IPR002347">
    <property type="entry name" value="SDR_fam"/>
</dbReference>
<reference evidence="6" key="2">
    <citation type="submission" date="2025-08" db="UniProtKB">
        <authorList>
            <consortium name="RefSeq"/>
        </authorList>
    </citation>
    <scope>IDENTIFICATION</scope>
    <source>
        <tissue evidence="6">Leaf</tissue>
    </source>
</reference>
<dbReference type="SUPFAM" id="SSF51735">
    <property type="entry name" value="NAD(P)-binding Rossmann-fold domains"/>
    <property type="match status" value="1"/>
</dbReference>
<organism evidence="5 6">
    <name type="scientific">Ananas comosus</name>
    <name type="common">Pineapple</name>
    <name type="synonym">Ananas ananas</name>
    <dbReference type="NCBI Taxonomy" id="4615"/>
    <lineage>
        <taxon>Eukaryota</taxon>
        <taxon>Viridiplantae</taxon>
        <taxon>Streptophyta</taxon>
        <taxon>Embryophyta</taxon>
        <taxon>Tracheophyta</taxon>
        <taxon>Spermatophyta</taxon>
        <taxon>Magnoliopsida</taxon>
        <taxon>Liliopsida</taxon>
        <taxon>Poales</taxon>
        <taxon>Bromeliaceae</taxon>
        <taxon>Bromelioideae</taxon>
        <taxon>Ananas</taxon>
    </lineage>
</organism>
<dbReference type="GeneID" id="109711411"/>
<comment type="similarity">
    <text evidence="1">Belongs to the short-chain dehydrogenases/reductases (SDR) family.</text>
</comment>
<evidence type="ECO:0000313" key="6">
    <source>
        <dbReference type="RefSeq" id="XP_020090015.1"/>
    </source>
</evidence>
<dbReference type="PRINTS" id="PR00081">
    <property type="entry name" value="GDHRDH"/>
</dbReference>
<dbReference type="OrthoDB" id="1669814at2759"/>
<keyword evidence="2" id="KW-0560">Oxidoreductase</keyword>
<dbReference type="GO" id="GO:0016614">
    <property type="term" value="F:oxidoreductase activity, acting on CH-OH group of donors"/>
    <property type="evidence" value="ECO:0007669"/>
    <property type="project" value="UniProtKB-ARBA"/>
</dbReference>
<dbReference type="FunFam" id="3.40.50.720:FF:000084">
    <property type="entry name" value="Short-chain dehydrogenase reductase"/>
    <property type="match status" value="1"/>
</dbReference>
<dbReference type="InterPro" id="IPR057326">
    <property type="entry name" value="KR_dom"/>
</dbReference>
<gene>
    <name evidence="6" type="primary">LOC109711411</name>
</gene>
<name>A0A6P5F9P9_ANACO</name>
<dbReference type="PANTHER" id="PTHR48107:SF12">
    <property type="entry name" value="NAD DEPENDENT EPIMERASE_DEHYDRATASE FAMILY PROTEIN, EXPRESSED"/>
    <property type="match status" value="1"/>
</dbReference>
<dbReference type="AlphaFoldDB" id="A0A6P5F9P9"/>
<evidence type="ECO:0000256" key="2">
    <source>
        <dbReference type="ARBA" id="ARBA00023002"/>
    </source>
</evidence>
<evidence type="ECO:0000256" key="1">
    <source>
        <dbReference type="ARBA" id="ARBA00006484"/>
    </source>
</evidence>
<dbReference type="Gene3D" id="3.40.50.720">
    <property type="entry name" value="NAD(P)-binding Rossmann-like Domain"/>
    <property type="match status" value="1"/>
</dbReference>
<evidence type="ECO:0000259" key="4">
    <source>
        <dbReference type="SMART" id="SM00822"/>
    </source>
</evidence>
<dbReference type="InterPro" id="IPR036291">
    <property type="entry name" value="NAD(P)-bd_dom_sf"/>
</dbReference>
<feature type="compositionally biased region" description="Low complexity" evidence="3">
    <location>
        <begin position="7"/>
        <end position="20"/>
    </location>
</feature>
<dbReference type="RefSeq" id="XP_020090015.1">
    <property type="nucleotide sequence ID" value="XM_020234426.1"/>
</dbReference>
<sequence length="279" mass="29032">MASKPNSLQQQQHSCSSSSSAAASSVSMPLNGRVAVVTGASRGIGREIAVHLAALGARLVLNYASNSALADALAAELNENSPTLCAFATRGDVSHPDAARSLFDKAEQAFGSPPHILVACAGILNSKYPALADTTLDDFDAMFNVNVRGTFLLLREAANRMVRGGGGRIVTFSSSIMGTLLPGYAAYTATNGAVEAMTQILAKELKGTGITANCVAPGPVRTELFLAGKDEEFMKKVEERSSLGRIGETKDVAPVVGFLVSDAAEWVNGQVIRVNGGFV</sequence>
<dbReference type="Pfam" id="PF13561">
    <property type="entry name" value="adh_short_C2"/>
    <property type="match status" value="1"/>
</dbReference>
<dbReference type="PANTHER" id="PTHR48107">
    <property type="entry name" value="NADPH-DEPENDENT ALDEHYDE REDUCTASE-LIKE PROTEIN, CHLOROPLASTIC-RELATED"/>
    <property type="match status" value="1"/>
</dbReference>
<feature type="region of interest" description="Disordered" evidence="3">
    <location>
        <begin position="1"/>
        <end position="20"/>
    </location>
</feature>
<keyword evidence="5" id="KW-1185">Reference proteome</keyword>
<accession>A0A6P5F9P9</accession>
<dbReference type="Gramene" id="Aco028362.1.mrna1">
    <property type="protein sequence ID" value="Aco028362.1.mrna1"/>
    <property type="gene ID" value="Aco028362.1.path1"/>
</dbReference>
<dbReference type="SMART" id="SM00822">
    <property type="entry name" value="PKS_KR"/>
    <property type="match status" value="1"/>
</dbReference>
<feature type="domain" description="Ketoreductase" evidence="4">
    <location>
        <begin position="33"/>
        <end position="218"/>
    </location>
</feature>
<evidence type="ECO:0000256" key="3">
    <source>
        <dbReference type="SAM" id="MobiDB-lite"/>
    </source>
</evidence>
<dbReference type="Gramene" id="Aco026057.1.mrna1">
    <property type="protein sequence ID" value="Aco026057.1.mrna1.cds1"/>
    <property type="gene ID" value="Aco026057.1.path1"/>
</dbReference>
<evidence type="ECO:0000313" key="5">
    <source>
        <dbReference type="Proteomes" id="UP000515123"/>
    </source>
</evidence>
<dbReference type="Proteomes" id="UP000515123">
    <property type="component" value="Linkage group 6"/>
</dbReference>